<evidence type="ECO:0000259" key="11">
    <source>
        <dbReference type="Pfam" id="PF16573"/>
    </source>
</evidence>
<evidence type="ECO:0000256" key="7">
    <source>
        <dbReference type="ARBA" id="ARBA00022840"/>
    </source>
</evidence>
<dbReference type="GO" id="GO:0051731">
    <property type="term" value="F:polynucleotide 5'-hydroxyl-kinase activity"/>
    <property type="evidence" value="ECO:0007669"/>
    <property type="project" value="InterPro"/>
</dbReference>
<dbReference type="GO" id="GO:0005849">
    <property type="term" value="C:mRNA cleavage factor complex"/>
    <property type="evidence" value="ECO:0007669"/>
    <property type="project" value="UniProtKB-UniRule"/>
</dbReference>
<evidence type="ECO:0000259" key="10">
    <source>
        <dbReference type="Pfam" id="PF06807"/>
    </source>
</evidence>
<dbReference type="InterPro" id="IPR032319">
    <property type="entry name" value="CLP1_P"/>
</dbReference>
<dbReference type="SUPFAM" id="SSF52540">
    <property type="entry name" value="P-loop containing nucleoside triphosphate hydrolases"/>
    <property type="match status" value="1"/>
</dbReference>
<dbReference type="Proteomes" id="UP000054321">
    <property type="component" value="Unassembled WGS sequence"/>
</dbReference>
<evidence type="ECO:0000256" key="9">
    <source>
        <dbReference type="HAMAP-Rule" id="MF_03035"/>
    </source>
</evidence>
<dbReference type="GO" id="GO:0031124">
    <property type="term" value="P:mRNA 3'-end processing"/>
    <property type="evidence" value="ECO:0007669"/>
    <property type="project" value="UniProtKB-UniRule"/>
</dbReference>
<dbReference type="InterPro" id="IPR032324">
    <property type="entry name" value="Clp1_N"/>
</dbReference>
<evidence type="ECO:0000256" key="2">
    <source>
        <dbReference type="ARBA" id="ARBA00004123"/>
    </source>
</evidence>
<comment type="function">
    <text evidence="1">Polynucleotide 5'-kinase involved in rRNA processing.</text>
</comment>
<dbReference type="Pfam" id="PF06807">
    <property type="entry name" value="Clp1"/>
    <property type="match status" value="1"/>
</dbReference>
<comment type="subunit">
    <text evidence="9">Component of a pre-mRNA cleavage factor complex. Interacts directly with PCF11.</text>
</comment>
<dbReference type="HAMAP" id="MF_03035">
    <property type="entry name" value="Clp1"/>
    <property type="match status" value="1"/>
</dbReference>
<dbReference type="FunFam" id="2.60.120.1030:FF:000001">
    <property type="entry name" value="Protein CLP1 homolog 5"/>
    <property type="match status" value="1"/>
</dbReference>
<keyword evidence="7 9" id="KW-0067">ATP-binding</keyword>
<reference evidence="14" key="2">
    <citation type="submission" date="2015-01" db="EMBL/GenBank/DDBJ databases">
        <title>Evolutionary Origins and Diversification of the Mycorrhizal Mutualists.</title>
        <authorList>
            <consortium name="DOE Joint Genome Institute"/>
            <consortium name="Mycorrhizal Genomics Consortium"/>
            <person name="Kohler A."/>
            <person name="Kuo A."/>
            <person name="Nagy L.G."/>
            <person name="Floudas D."/>
            <person name="Copeland A."/>
            <person name="Barry K.W."/>
            <person name="Cichocki N."/>
            <person name="Veneault-Fourrey C."/>
            <person name="LaButti K."/>
            <person name="Lindquist E.A."/>
            <person name="Lipzen A."/>
            <person name="Lundell T."/>
            <person name="Morin E."/>
            <person name="Murat C."/>
            <person name="Riley R."/>
            <person name="Ohm R."/>
            <person name="Sun H."/>
            <person name="Tunlid A."/>
            <person name="Henrissat B."/>
            <person name="Grigoriev I.V."/>
            <person name="Hibbett D.S."/>
            <person name="Martin F."/>
        </authorList>
    </citation>
    <scope>NUCLEOTIDE SEQUENCE [LARGE SCALE GENOMIC DNA]</scope>
    <source>
        <strain evidence="14">Zn</strain>
    </source>
</reference>
<gene>
    <name evidence="9" type="primary">CLP1</name>
    <name evidence="13" type="ORF">OIDMADRAFT_42295</name>
</gene>
<dbReference type="GO" id="GO:0005524">
    <property type="term" value="F:ATP binding"/>
    <property type="evidence" value="ECO:0007669"/>
    <property type="project" value="UniProtKB-UniRule"/>
</dbReference>
<dbReference type="PANTHER" id="PTHR12755">
    <property type="entry name" value="CLEAVAGE/POLYADENYLATION FACTOR IA SUBUNIT CLP1P"/>
    <property type="match status" value="1"/>
</dbReference>
<evidence type="ECO:0000256" key="4">
    <source>
        <dbReference type="ARBA" id="ARBA00019824"/>
    </source>
</evidence>
<organism evidence="13 14">
    <name type="scientific">Oidiodendron maius (strain Zn)</name>
    <dbReference type="NCBI Taxonomy" id="913774"/>
    <lineage>
        <taxon>Eukaryota</taxon>
        <taxon>Fungi</taxon>
        <taxon>Dikarya</taxon>
        <taxon>Ascomycota</taxon>
        <taxon>Pezizomycotina</taxon>
        <taxon>Leotiomycetes</taxon>
        <taxon>Leotiomycetes incertae sedis</taxon>
        <taxon>Myxotrichaceae</taxon>
        <taxon>Oidiodendron</taxon>
    </lineage>
</organism>
<keyword evidence="5 9" id="KW-0507">mRNA processing</keyword>
<dbReference type="InterPro" id="IPR045116">
    <property type="entry name" value="Clp1/Grc3"/>
</dbReference>
<dbReference type="Pfam" id="PF16573">
    <property type="entry name" value="CLP1_N"/>
    <property type="match status" value="1"/>
</dbReference>
<comment type="subcellular location">
    <subcellularLocation>
        <location evidence="2 9">Nucleus</location>
    </subcellularLocation>
</comment>
<comment type="similarity">
    <text evidence="9">Belongs to the Clp1 family. Clp1 subfamily.</text>
</comment>
<evidence type="ECO:0000256" key="6">
    <source>
        <dbReference type="ARBA" id="ARBA00022741"/>
    </source>
</evidence>
<dbReference type="AlphaFoldDB" id="A0A0C3CMY1"/>
<evidence type="ECO:0000313" key="14">
    <source>
        <dbReference type="Proteomes" id="UP000054321"/>
    </source>
</evidence>
<proteinExistence type="inferred from homology"/>
<evidence type="ECO:0000256" key="8">
    <source>
        <dbReference type="ARBA" id="ARBA00023242"/>
    </source>
</evidence>
<dbReference type="InterPro" id="IPR027417">
    <property type="entry name" value="P-loop_NTPase"/>
</dbReference>
<feature type="domain" description="Clp1 P-loop" evidence="12">
    <location>
        <begin position="131"/>
        <end position="336"/>
    </location>
</feature>
<evidence type="ECO:0000256" key="3">
    <source>
        <dbReference type="ARBA" id="ARBA00018706"/>
    </source>
</evidence>
<dbReference type="STRING" id="913774.A0A0C3CMY1"/>
<feature type="domain" description="Clp1 C-terminal" evidence="10">
    <location>
        <begin position="343"/>
        <end position="454"/>
    </location>
</feature>
<accession>A0A0C3CMY1</accession>
<evidence type="ECO:0000259" key="12">
    <source>
        <dbReference type="Pfam" id="PF16575"/>
    </source>
</evidence>
<dbReference type="InterPro" id="IPR038239">
    <property type="entry name" value="Clp1_N_sf"/>
</dbReference>
<dbReference type="Pfam" id="PF16575">
    <property type="entry name" value="CLP1_P"/>
    <property type="match status" value="1"/>
</dbReference>
<dbReference type="FunCoup" id="A0A0C3CMY1">
    <property type="interactions" value="812"/>
</dbReference>
<comment type="function">
    <text evidence="9">Required for endonucleolytic cleavage during polyadenylation-dependent pre-mRNA 3'-end formation.</text>
</comment>
<name>A0A0C3CMY1_OIDMZ</name>
<sequence>MSIPGLGQAAHAATYLTPSIASSVAIHDLQANSEWRFEVAIGRSIEAKVISGTAELFGTELALNHTYTFRGTKAAIFTWHGCQLEITGTCEEYTAEETPMVSYVNTHFALEKLRDDASGGRGECPKVLVVGPTNAGKTSLVKLLTAYAIRVGRQPMVINADSREGLLSLPGSLTAVPFASVMDVEQGWGSSPTSGPSPVPVKLPLCYYYGLPSPEDNTKLYKPVLTRMALAATSRLSDDLDIKNSGMIIDTPGVISQGKGGYDLISHIVSEFSVNIILVLGSERLHSDMLRRFSGYRTTTGDTITLVKLDKSGGCVDRDDEFMLQSREASIKEYFFGDIKRTLSPHTQQISFDDATIYKIREANALLSSLLPGGQEDGESELYEKVEPSLAMLHCILAVMYASPVDNQETIRDASVMGFVYMAEVDEKKRRLKVLAPLNTRVTDRPMVWGSWPEATMSLVG</sequence>
<dbReference type="HOGENOM" id="CLU_018195_3_1_1"/>
<reference evidence="13 14" key="1">
    <citation type="submission" date="2014-04" db="EMBL/GenBank/DDBJ databases">
        <authorList>
            <consortium name="DOE Joint Genome Institute"/>
            <person name="Kuo A."/>
            <person name="Martino E."/>
            <person name="Perotto S."/>
            <person name="Kohler A."/>
            <person name="Nagy L.G."/>
            <person name="Floudas D."/>
            <person name="Copeland A."/>
            <person name="Barry K.W."/>
            <person name="Cichocki N."/>
            <person name="Veneault-Fourrey C."/>
            <person name="LaButti K."/>
            <person name="Lindquist E.A."/>
            <person name="Lipzen A."/>
            <person name="Lundell T."/>
            <person name="Morin E."/>
            <person name="Murat C."/>
            <person name="Sun H."/>
            <person name="Tunlid A."/>
            <person name="Henrissat B."/>
            <person name="Grigoriev I.V."/>
            <person name="Hibbett D.S."/>
            <person name="Martin F."/>
            <person name="Nordberg H.P."/>
            <person name="Cantor M.N."/>
            <person name="Hua S.X."/>
        </authorList>
    </citation>
    <scope>NUCLEOTIDE SEQUENCE [LARGE SCALE GENOMIC DNA]</scope>
    <source>
        <strain evidence="13 14">Zn</strain>
    </source>
</reference>
<feature type="domain" description="Clp1 N-terminal" evidence="11">
    <location>
        <begin position="29"/>
        <end position="116"/>
    </location>
</feature>
<dbReference type="PANTHER" id="PTHR12755:SF6">
    <property type="entry name" value="POLYRIBONUCLEOTIDE 5'-HYDROXYL-KINASE CLP1"/>
    <property type="match status" value="1"/>
</dbReference>
<dbReference type="InterPro" id="IPR028606">
    <property type="entry name" value="Clp1"/>
</dbReference>
<evidence type="ECO:0000313" key="13">
    <source>
        <dbReference type="EMBL" id="KIN00369.1"/>
    </source>
</evidence>
<keyword evidence="8 9" id="KW-0539">Nucleus</keyword>
<dbReference type="EMBL" id="KN832877">
    <property type="protein sequence ID" value="KIN00369.1"/>
    <property type="molecule type" value="Genomic_DNA"/>
</dbReference>
<feature type="binding site" evidence="9">
    <location>
        <begin position="134"/>
        <end position="139"/>
    </location>
    <ligand>
        <name>ATP</name>
        <dbReference type="ChEBI" id="CHEBI:30616"/>
    </ligand>
</feature>
<keyword evidence="14" id="KW-1185">Reference proteome</keyword>
<dbReference type="Gene3D" id="3.40.50.300">
    <property type="entry name" value="P-loop containing nucleotide triphosphate hydrolases"/>
    <property type="match status" value="1"/>
</dbReference>
<dbReference type="InParanoid" id="A0A0C3CMY1"/>
<keyword evidence="6 9" id="KW-0547">Nucleotide-binding</keyword>
<dbReference type="Gene3D" id="2.60.120.1030">
    <property type="entry name" value="Clp1, DNA binding domain"/>
    <property type="match status" value="1"/>
</dbReference>
<evidence type="ECO:0000256" key="5">
    <source>
        <dbReference type="ARBA" id="ARBA00022664"/>
    </source>
</evidence>
<dbReference type="OrthoDB" id="258143at2759"/>
<dbReference type="Gene3D" id="2.40.30.330">
    <property type="entry name" value="Pre-mRNA cleavage complex subunit Clp1, C-terminal domain"/>
    <property type="match status" value="1"/>
</dbReference>
<protein>
    <recommendedName>
        <fullName evidence="4">Polynucleotide 5'-hydroxyl-kinase GRC3</fullName>
    </recommendedName>
    <alternativeName>
        <fullName evidence="3">Polynucleotide 5'-hydroxyl-kinase grc3</fullName>
    </alternativeName>
</protein>
<feature type="binding site" evidence="9">
    <location>
        <position position="34"/>
    </location>
    <ligand>
        <name>ATP</name>
        <dbReference type="ChEBI" id="CHEBI:30616"/>
    </ligand>
</feature>
<dbReference type="GO" id="GO:0006388">
    <property type="term" value="P:tRNA splicing, via endonucleolytic cleavage and ligation"/>
    <property type="evidence" value="ECO:0007669"/>
    <property type="project" value="TreeGrafter"/>
</dbReference>
<feature type="binding site" evidence="9">
    <location>
        <position position="73"/>
    </location>
    <ligand>
        <name>ATP</name>
        <dbReference type="ChEBI" id="CHEBI:30616"/>
    </ligand>
</feature>
<dbReference type="InterPro" id="IPR038238">
    <property type="entry name" value="Clp1_C_sf"/>
</dbReference>
<dbReference type="InterPro" id="IPR010655">
    <property type="entry name" value="Clp1_C"/>
</dbReference>
<evidence type="ECO:0000256" key="1">
    <source>
        <dbReference type="ARBA" id="ARBA00003798"/>
    </source>
</evidence>